<dbReference type="AlphaFoldDB" id="A0A314XI89"/>
<comment type="caution">
    <text evidence="2">The sequence shown here is derived from an EMBL/GenBank/DDBJ whole genome shotgun (WGS) entry which is preliminary data.</text>
</comment>
<dbReference type="EMBL" id="PJQY01002669">
    <property type="protein sequence ID" value="PQP91746.1"/>
    <property type="molecule type" value="Genomic_DNA"/>
</dbReference>
<dbReference type="Proteomes" id="UP000250321">
    <property type="component" value="Unassembled WGS sequence"/>
</dbReference>
<name>A0A314XI89_PRUYE</name>
<gene>
    <name evidence="2" type="ORF">Pyn_06232</name>
</gene>
<feature type="compositionally biased region" description="Polar residues" evidence="1">
    <location>
        <begin position="98"/>
        <end position="110"/>
    </location>
</feature>
<feature type="region of interest" description="Disordered" evidence="1">
    <location>
        <begin position="98"/>
        <end position="117"/>
    </location>
</feature>
<accession>A0A314XI89</accession>
<organism evidence="2 3">
    <name type="scientific">Prunus yedoensis var. nudiflora</name>
    <dbReference type="NCBI Taxonomy" id="2094558"/>
    <lineage>
        <taxon>Eukaryota</taxon>
        <taxon>Viridiplantae</taxon>
        <taxon>Streptophyta</taxon>
        <taxon>Embryophyta</taxon>
        <taxon>Tracheophyta</taxon>
        <taxon>Spermatophyta</taxon>
        <taxon>Magnoliopsida</taxon>
        <taxon>eudicotyledons</taxon>
        <taxon>Gunneridae</taxon>
        <taxon>Pentapetalae</taxon>
        <taxon>rosids</taxon>
        <taxon>fabids</taxon>
        <taxon>Rosales</taxon>
        <taxon>Rosaceae</taxon>
        <taxon>Amygdaloideae</taxon>
        <taxon>Amygdaleae</taxon>
        <taxon>Prunus</taxon>
    </lineage>
</organism>
<evidence type="ECO:0000256" key="1">
    <source>
        <dbReference type="SAM" id="MobiDB-lite"/>
    </source>
</evidence>
<protein>
    <submittedName>
        <fullName evidence="2">Pumilio homolog 12-like</fullName>
    </submittedName>
</protein>
<proteinExistence type="predicted"/>
<sequence>MERKGGEEVGLQYQWFNTTAASTSATLLFLPPIPYPKTTSAANCLPKTIISIGILLWGTLFLQNSPCTNNLNINSTDFSDQAQHDQLTAALNRLSISNHHQSGGATSIPKSKQLLRR</sequence>
<evidence type="ECO:0000313" key="3">
    <source>
        <dbReference type="Proteomes" id="UP000250321"/>
    </source>
</evidence>
<keyword evidence="3" id="KW-1185">Reference proteome</keyword>
<evidence type="ECO:0000313" key="2">
    <source>
        <dbReference type="EMBL" id="PQP91746.1"/>
    </source>
</evidence>
<reference evidence="2 3" key="1">
    <citation type="submission" date="2018-02" db="EMBL/GenBank/DDBJ databases">
        <title>Draft genome of wild Prunus yedoensis var. nudiflora.</title>
        <authorList>
            <person name="Baek S."/>
            <person name="Kim J.-H."/>
            <person name="Choi K."/>
            <person name="Kim G.-B."/>
            <person name="Cho A."/>
            <person name="Jang H."/>
            <person name="Shin C.-H."/>
            <person name="Yu H.-J."/>
            <person name="Mun J.-H."/>
        </authorList>
    </citation>
    <scope>NUCLEOTIDE SEQUENCE [LARGE SCALE GENOMIC DNA]</scope>
    <source>
        <strain evidence="3">cv. Jeju island</strain>
        <tissue evidence="2">Leaf</tissue>
    </source>
</reference>